<comment type="cofactor">
    <cofactor evidence="1">
        <name>Mg(2+)</name>
        <dbReference type="ChEBI" id="CHEBI:18420"/>
    </cofactor>
</comment>
<evidence type="ECO:0000256" key="3">
    <source>
        <dbReference type="ARBA" id="ARBA00022722"/>
    </source>
</evidence>
<dbReference type="Proteomes" id="UP000264217">
    <property type="component" value="Unassembled WGS sequence"/>
</dbReference>
<evidence type="ECO:0000256" key="5">
    <source>
        <dbReference type="ARBA" id="ARBA00022801"/>
    </source>
</evidence>
<protein>
    <submittedName>
        <fullName evidence="9">Type II toxin-antitoxin system VapC family toxin</fullName>
    </submittedName>
</protein>
<dbReference type="EMBL" id="QWDC01000004">
    <property type="protein sequence ID" value="RFZ90514.1"/>
    <property type="molecule type" value="Genomic_DNA"/>
</dbReference>
<evidence type="ECO:0000256" key="1">
    <source>
        <dbReference type="ARBA" id="ARBA00001946"/>
    </source>
</evidence>
<evidence type="ECO:0000256" key="7">
    <source>
        <dbReference type="ARBA" id="ARBA00038093"/>
    </source>
</evidence>
<evidence type="ECO:0000256" key="4">
    <source>
        <dbReference type="ARBA" id="ARBA00022723"/>
    </source>
</evidence>
<evidence type="ECO:0000256" key="6">
    <source>
        <dbReference type="ARBA" id="ARBA00022842"/>
    </source>
</evidence>
<proteinExistence type="inferred from homology"/>
<dbReference type="InterPro" id="IPR050556">
    <property type="entry name" value="Type_II_TA_system_RNase"/>
</dbReference>
<keyword evidence="10" id="KW-1185">Reference proteome</keyword>
<dbReference type="Gene3D" id="3.40.50.1010">
    <property type="entry name" value="5'-nuclease"/>
    <property type="match status" value="1"/>
</dbReference>
<evidence type="ECO:0000256" key="2">
    <source>
        <dbReference type="ARBA" id="ARBA00022649"/>
    </source>
</evidence>
<name>A0A372NNL6_9SPHI</name>
<keyword evidence="6" id="KW-0460">Magnesium</keyword>
<dbReference type="OrthoDB" id="676982at2"/>
<organism evidence="9 10">
    <name type="scientific">Mucilaginibacter conchicola</name>
    <dbReference type="NCBI Taxonomy" id="2303333"/>
    <lineage>
        <taxon>Bacteria</taxon>
        <taxon>Pseudomonadati</taxon>
        <taxon>Bacteroidota</taxon>
        <taxon>Sphingobacteriia</taxon>
        <taxon>Sphingobacteriales</taxon>
        <taxon>Sphingobacteriaceae</taxon>
        <taxon>Mucilaginibacter</taxon>
    </lineage>
</organism>
<sequence length="125" mass="14313">MGKRFLIDTNVLVDFQVRSLPQKGLDFVSEAIDDSFIISFVNYIEFLGYNHISESMESFIKLATVVEIDKNIINQTIKIRKETSLKLPDAIIAATAITNNYTLISRNYKDFKAIEGLDWINPHEL</sequence>
<dbReference type="PANTHER" id="PTHR33653:SF1">
    <property type="entry name" value="RIBONUCLEASE VAPC2"/>
    <property type="match status" value="1"/>
</dbReference>
<dbReference type="GO" id="GO:0016787">
    <property type="term" value="F:hydrolase activity"/>
    <property type="evidence" value="ECO:0007669"/>
    <property type="project" value="UniProtKB-KW"/>
</dbReference>
<dbReference type="GO" id="GO:0004518">
    <property type="term" value="F:nuclease activity"/>
    <property type="evidence" value="ECO:0007669"/>
    <property type="project" value="UniProtKB-KW"/>
</dbReference>
<evidence type="ECO:0000259" key="8">
    <source>
        <dbReference type="Pfam" id="PF01850"/>
    </source>
</evidence>
<reference evidence="9 10" key="1">
    <citation type="submission" date="2018-08" db="EMBL/GenBank/DDBJ databases">
        <title>Mucilaginibacter sp. MYSH2.</title>
        <authorList>
            <person name="Seo T."/>
        </authorList>
    </citation>
    <scope>NUCLEOTIDE SEQUENCE [LARGE SCALE GENOMIC DNA]</scope>
    <source>
        <strain evidence="9 10">MYSH2</strain>
    </source>
</reference>
<dbReference type="PANTHER" id="PTHR33653">
    <property type="entry name" value="RIBONUCLEASE VAPC2"/>
    <property type="match status" value="1"/>
</dbReference>
<keyword evidence="3" id="KW-0540">Nuclease</keyword>
<keyword evidence="2" id="KW-1277">Toxin-antitoxin system</keyword>
<comment type="similarity">
    <text evidence="7">Belongs to the PINc/VapC protein family.</text>
</comment>
<dbReference type="Pfam" id="PF01850">
    <property type="entry name" value="PIN"/>
    <property type="match status" value="1"/>
</dbReference>
<feature type="domain" description="PIN" evidence="8">
    <location>
        <begin position="6"/>
        <end position="115"/>
    </location>
</feature>
<dbReference type="InterPro" id="IPR029060">
    <property type="entry name" value="PIN-like_dom_sf"/>
</dbReference>
<accession>A0A372NNL6</accession>
<dbReference type="RefSeq" id="WP_117393926.1">
    <property type="nucleotide sequence ID" value="NZ_QWDC01000004.1"/>
</dbReference>
<keyword evidence="5" id="KW-0378">Hydrolase</keyword>
<comment type="caution">
    <text evidence="9">The sequence shown here is derived from an EMBL/GenBank/DDBJ whole genome shotgun (WGS) entry which is preliminary data.</text>
</comment>
<keyword evidence="4" id="KW-0479">Metal-binding</keyword>
<dbReference type="InterPro" id="IPR002716">
    <property type="entry name" value="PIN_dom"/>
</dbReference>
<dbReference type="GO" id="GO:0046872">
    <property type="term" value="F:metal ion binding"/>
    <property type="evidence" value="ECO:0007669"/>
    <property type="project" value="UniProtKB-KW"/>
</dbReference>
<evidence type="ECO:0000313" key="9">
    <source>
        <dbReference type="EMBL" id="RFZ90514.1"/>
    </source>
</evidence>
<dbReference type="AlphaFoldDB" id="A0A372NNL6"/>
<dbReference type="SUPFAM" id="SSF88723">
    <property type="entry name" value="PIN domain-like"/>
    <property type="match status" value="1"/>
</dbReference>
<dbReference type="CDD" id="cd18738">
    <property type="entry name" value="PIN_VapC4-5_FitB-like"/>
    <property type="match status" value="1"/>
</dbReference>
<gene>
    <name evidence="9" type="ORF">D0C36_22300</name>
</gene>
<evidence type="ECO:0000313" key="10">
    <source>
        <dbReference type="Proteomes" id="UP000264217"/>
    </source>
</evidence>